<accession>A0A517VZY1</accession>
<evidence type="ECO:0000313" key="2">
    <source>
        <dbReference type="EMBL" id="QDT98562.1"/>
    </source>
</evidence>
<dbReference type="Proteomes" id="UP000318704">
    <property type="component" value="Chromosome"/>
</dbReference>
<keyword evidence="1" id="KW-0472">Membrane</keyword>
<gene>
    <name evidence="2" type="ORF">V144x_40690</name>
</gene>
<dbReference type="RefSeq" id="WP_144987325.1">
    <property type="nucleotide sequence ID" value="NZ_CP037920.1"/>
</dbReference>
<organism evidence="2 3">
    <name type="scientific">Gimesia aquarii</name>
    <dbReference type="NCBI Taxonomy" id="2527964"/>
    <lineage>
        <taxon>Bacteria</taxon>
        <taxon>Pseudomonadati</taxon>
        <taxon>Planctomycetota</taxon>
        <taxon>Planctomycetia</taxon>
        <taxon>Planctomycetales</taxon>
        <taxon>Planctomycetaceae</taxon>
        <taxon>Gimesia</taxon>
    </lineage>
</organism>
<keyword evidence="1" id="KW-0812">Transmembrane</keyword>
<dbReference type="AlphaFoldDB" id="A0A517VZY1"/>
<reference evidence="2 3" key="1">
    <citation type="submission" date="2019-03" db="EMBL/GenBank/DDBJ databases">
        <title>Deep-cultivation of Planctomycetes and their phenomic and genomic characterization uncovers novel biology.</title>
        <authorList>
            <person name="Wiegand S."/>
            <person name="Jogler M."/>
            <person name="Boedeker C."/>
            <person name="Pinto D."/>
            <person name="Vollmers J."/>
            <person name="Rivas-Marin E."/>
            <person name="Kohn T."/>
            <person name="Peeters S.H."/>
            <person name="Heuer A."/>
            <person name="Rast P."/>
            <person name="Oberbeckmann S."/>
            <person name="Bunk B."/>
            <person name="Jeske O."/>
            <person name="Meyerdierks A."/>
            <person name="Storesund J.E."/>
            <person name="Kallscheuer N."/>
            <person name="Luecker S."/>
            <person name="Lage O.M."/>
            <person name="Pohl T."/>
            <person name="Merkel B.J."/>
            <person name="Hornburger P."/>
            <person name="Mueller R.-W."/>
            <person name="Bruemmer F."/>
            <person name="Labrenz M."/>
            <person name="Spormann A.M."/>
            <person name="Op den Camp H."/>
            <person name="Overmann J."/>
            <person name="Amann R."/>
            <person name="Jetten M.S.M."/>
            <person name="Mascher T."/>
            <person name="Medema M.H."/>
            <person name="Devos D.P."/>
            <person name="Kaster A.-K."/>
            <person name="Ovreas L."/>
            <person name="Rohde M."/>
            <person name="Galperin M.Y."/>
            <person name="Jogler C."/>
        </authorList>
    </citation>
    <scope>NUCLEOTIDE SEQUENCE [LARGE SCALE GENOMIC DNA]</scope>
    <source>
        <strain evidence="2 3">V144</strain>
    </source>
</reference>
<name>A0A517VZY1_9PLAN</name>
<keyword evidence="1" id="KW-1133">Transmembrane helix</keyword>
<protein>
    <submittedName>
        <fullName evidence="2">Uncharacterized protein</fullName>
    </submittedName>
</protein>
<evidence type="ECO:0000313" key="3">
    <source>
        <dbReference type="Proteomes" id="UP000318704"/>
    </source>
</evidence>
<dbReference type="EMBL" id="CP037920">
    <property type="protein sequence ID" value="QDT98562.1"/>
    <property type="molecule type" value="Genomic_DNA"/>
</dbReference>
<evidence type="ECO:0000256" key="1">
    <source>
        <dbReference type="SAM" id="Phobius"/>
    </source>
</evidence>
<proteinExistence type="predicted"/>
<feature type="transmembrane region" description="Helical" evidence="1">
    <location>
        <begin position="336"/>
        <end position="359"/>
    </location>
</feature>
<dbReference type="KEGG" id="gaw:V144x_40690"/>
<sequence>MIVLARLVLIIIFLTLFLSINARGESFGPYLIDGTVTYLGGTDADRVSGETSSFLVAITSSRGLASWGYTGDEWPVEMCRYIDEDLQRPILFRFHSLRDNVGSILESRKRSLEFAVLQEENKEPEKNQKNRFNNLEVASFSAYPFALFLSSSYLGITQDEIVNLVMKPGLKASVKTQYGELTVIESQEGLLESIQFTQEADDLLTARLETLTVSTAHSVFSDQKMKRIHYACQFSPPLTIPLSNCWTATCLLEKEGAAGGKYRVENRVAVKHCRFDLQSINQEIDQILNYVPEGEEVQSKNPIEYIWSGRNIVKRVDKPGLALARSVRFQNQAKSWLLFRILLAIGIIGLLSLGGYFIYKQNRG</sequence>